<dbReference type="GO" id="GO:0005737">
    <property type="term" value="C:cytoplasm"/>
    <property type="evidence" value="ECO:0007669"/>
    <property type="project" value="TreeGrafter"/>
</dbReference>
<dbReference type="InterPro" id="IPR000159">
    <property type="entry name" value="RA_dom"/>
</dbReference>
<evidence type="ECO:0000259" key="18">
    <source>
        <dbReference type="PROSITE" id="PS50125"/>
    </source>
</evidence>
<dbReference type="PANTHER" id="PTHR48051">
    <property type="match status" value="1"/>
</dbReference>
<evidence type="ECO:0000256" key="14">
    <source>
        <dbReference type="ARBA" id="ARBA00023239"/>
    </source>
</evidence>
<evidence type="ECO:0000256" key="17">
    <source>
        <dbReference type="SAM" id="MobiDB-lite"/>
    </source>
</evidence>
<dbReference type="PROSITE" id="PS51450">
    <property type="entry name" value="LRR"/>
    <property type="match status" value="5"/>
</dbReference>
<dbReference type="Pfam" id="PF23598">
    <property type="entry name" value="LRR_14"/>
    <property type="match status" value="1"/>
</dbReference>
<evidence type="ECO:0000313" key="21">
    <source>
        <dbReference type="EMBL" id="KAF2402630.1"/>
    </source>
</evidence>
<dbReference type="SUPFAM" id="SSF81606">
    <property type="entry name" value="PP2C-like"/>
    <property type="match status" value="1"/>
</dbReference>
<dbReference type="GO" id="GO:0004016">
    <property type="term" value="F:adenylate cyclase activity"/>
    <property type="evidence" value="ECO:0007669"/>
    <property type="project" value="UniProtKB-EC"/>
</dbReference>
<evidence type="ECO:0000256" key="8">
    <source>
        <dbReference type="ARBA" id="ARBA00022723"/>
    </source>
</evidence>
<dbReference type="InterPro" id="IPR055071">
    <property type="entry name" value="RA_PHLPP-like"/>
</dbReference>
<dbReference type="SUPFAM" id="SSF52058">
    <property type="entry name" value="L domain-like"/>
    <property type="match status" value="2"/>
</dbReference>
<dbReference type="InterPro" id="IPR001611">
    <property type="entry name" value="Leu-rich_rpt"/>
</dbReference>
<evidence type="ECO:0000256" key="1">
    <source>
        <dbReference type="ARBA" id="ARBA00001593"/>
    </source>
</evidence>
<dbReference type="InterPro" id="IPR003591">
    <property type="entry name" value="Leu-rich_rpt_typical-subtyp"/>
</dbReference>
<dbReference type="Gene3D" id="3.30.70.1230">
    <property type="entry name" value="Nucleotide cyclase"/>
    <property type="match status" value="1"/>
</dbReference>
<dbReference type="SMART" id="SM00369">
    <property type="entry name" value="LRR_TYP"/>
    <property type="match status" value="12"/>
</dbReference>
<dbReference type="OrthoDB" id="2021138at2759"/>
<dbReference type="GO" id="GO:0035556">
    <property type="term" value="P:intracellular signal transduction"/>
    <property type="evidence" value="ECO:0007669"/>
    <property type="project" value="InterPro"/>
</dbReference>
<keyword evidence="13" id="KW-0115">cAMP biosynthesis</keyword>
<evidence type="ECO:0000256" key="3">
    <source>
        <dbReference type="ARBA" id="ARBA00003896"/>
    </source>
</evidence>
<dbReference type="PROSITE" id="PS50200">
    <property type="entry name" value="RA"/>
    <property type="match status" value="1"/>
</dbReference>
<evidence type="ECO:0000256" key="6">
    <source>
        <dbReference type="ARBA" id="ARBA00021420"/>
    </source>
</evidence>
<comment type="similarity">
    <text evidence="4">Belongs to the adenylyl cyclase class-3 family.</text>
</comment>
<reference evidence="21" key="1">
    <citation type="journal article" date="2020" name="Stud. Mycol.">
        <title>101 Dothideomycetes genomes: a test case for predicting lifestyles and emergence of pathogens.</title>
        <authorList>
            <person name="Haridas S."/>
            <person name="Albert R."/>
            <person name="Binder M."/>
            <person name="Bloem J."/>
            <person name="Labutti K."/>
            <person name="Salamov A."/>
            <person name="Andreopoulos B."/>
            <person name="Baker S."/>
            <person name="Barry K."/>
            <person name="Bills G."/>
            <person name="Bluhm B."/>
            <person name="Cannon C."/>
            <person name="Castanera R."/>
            <person name="Culley D."/>
            <person name="Daum C."/>
            <person name="Ezra D."/>
            <person name="Gonzalez J."/>
            <person name="Henrissat B."/>
            <person name="Kuo A."/>
            <person name="Liang C."/>
            <person name="Lipzen A."/>
            <person name="Lutzoni F."/>
            <person name="Magnuson J."/>
            <person name="Mondo S."/>
            <person name="Nolan M."/>
            <person name="Ohm R."/>
            <person name="Pangilinan J."/>
            <person name="Park H.-J."/>
            <person name="Ramirez L."/>
            <person name="Alfaro M."/>
            <person name="Sun H."/>
            <person name="Tritt A."/>
            <person name="Yoshinaga Y."/>
            <person name="Zwiers L.-H."/>
            <person name="Turgeon B."/>
            <person name="Goodwin S."/>
            <person name="Spatafora J."/>
            <person name="Crous P."/>
            <person name="Grigoriev I."/>
        </authorList>
    </citation>
    <scope>NUCLEOTIDE SEQUENCE</scope>
    <source>
        <strain evidence="21">CBS 262.69</strain>
    </source>
</reference>
<feature type="domain" description="Ras-associating" evidence="19">
    <location>
        <begin position="540"/>
        <end position="631"/>
    </location>
</feature>
<evidence type="ECO:0000256" key="7">
    <source>
        <dbReference type="ARBA" id="ARBA00022614"/>
    </source>
</evidence>
<feature type="domain" description="Guanylate cyclase" evidence="18">
    <location>
        <begin position="1654"/>
        <end position="1791"/>
    </location>
</feature>
<dbReference type="GO" id="GO:0000287">
    <property type="term" value="F:magnesium ion binding"/>
    <property type="evidence" value="ECO:0007669"/>
    <property type="project" value="InterPro"/>
</dbReference>
<evidence type="ECO:0000256" key="12">
    <source>
        <dbReference type="ARBA" id="ARBA00022842"/>
    </source>
</evidence>
<organism evidence="21 22">
    <name type="scientific">Trichodelitschia bisporula</name>
    <dbReference type="NCBI Taxonomy" id="703511"/>
    <lineage>
        <taxon>Eukaryota</taxon>
        <taxon>Fungi</taxon>
        <taxon>Dikarya</taxon>
        <taxon>Ascomycota</taxon>
        <taxon>Pezizomycotina</taxon>
        <taxon>Dothideomycetes</taxon>
        <taxon>Dothideomycetes incertae sedis</taxon>
        <taxon>Phaeotrichales</taxon>
        <taxon>Phaeotrichaceae</taxon>
        <taxon>Trichodelitschia</taxon>
    </lineage>
</organism>
<feature type="region of interest" description="Disordered" evidence="17">
    <location>
        <begin position="1021"/>
        <end position="1050"/>
    </location>
</feature>
<evidence type="ECO:0000259" key="20">
    <source>
        <dbReference type="PROSITE" id="PS51746"/>
    </source>
</evidence>
<dbReference type="FunFam" id="3.80.10.10:FF:000305">
    <property type="entry name" value="Adenylate cyclase AcyA"/>
    <property type="match status" value="1"/>
</dbReference>
<feature type="compositionally biased region" description="Polar residues" evidence="17">
    <location>
        <begin position="192"/>
        <end position="215"/>
    </location>
</feature>
<keyword evidence="8" id="KW-0479">Metal-binding</keyword>
<feature type="domain" description="PPM-type phosphatase" evidence="20">
    <location>
        <begin position="1326"/>
        <end position="1596"/>
    </location>
</feature>
<feature type="compositionally biased region" description="Pro residues" evidence="17">
    <location>
        <begin position="1"/>
        <end position="10"/>
    </location>
</feature>
<dbReference type="InterPro" id="IPR055414">
    <property type="entry name" value="LRR_R13L4/SHOC2-like"/>
</dbReference>
<feature type="region of interest" description="Disordered" evidence="17">
    <location>
        <begin position="1"/>
        <end position="449"/>
    </location>
</feature>
<dbReference type="InterPro" id="IPR013716">
    <property type="entry name" value="Adenylate_cyclase_G-a-bd"/>
</dbReference>
<comment type="function">
    <text evidence="3">Plays essential roles in regulation of cellular metabolism by catalyzing the synthesis of a second messenger, cAMP.</text>
</comment>
<dbReference type="InterPro" id="IPR001932">
    <property type="entry name" value="PPM-type_phosphatase-like_dom"/>
</dbReference>
<comment type="catalytic activity">
    <reaction evidence="1">
        <text>ATP = 3',5'-cyclic AMP + diphosphate</text>
        <dbReference type="Rhea" id="RHEA:15389"/>
        <dbReference type="ChEBI" id="CHEBI:30616"/>
        <dbReference type="ChEBI" id="CHEBI:33019"/>
        <dbReference type="ChEBI" id="CHEBI:58165"/>
        <dbReference type="EC" id="4.6.1.1"/>
    </reaction>
</comment>
<evidence type="ECO:0000256" key="10">
    <source>
        <dbReference type="ARBA" id="ARBA00022741"/>
    </source>
</evidence>
<dbReference type="GO" id="GO:0006171">
    <property type="term" value="P:cAMP biosynthetic process"/>
    <property type="evidence" value="ECO:0007669"/>
    <property type="project" value="UniProtKB-KW"/>
</dbReference>
<evidence type="ECO:0000256" key="2">
    <source>
        <dbReference type="ARBA" id="ARBA00001946"/>
    </source>
</evidence>
<keyword evidence="14" id="KW-0456">Lyase</keyword>
<feature type="compositionally biased region" description="Polar residues" evidence="17">
    <location>
        <begin position="1032"/>
        <end position="1045"/>
    </location>
</feature>
<dbReference type="CDD" id="cd17214">
    <property type="entry name" value="RA_CYR1_like"/>
    <property type="match status" value="1"/>
</dbReference>
<dbReference type="PANTHER" id="PTHR48051:SF1">
    <property type="entry name" value="RAS SUPPRESSOR PROTEIN 1"/>
    <property type="match status" value="1"/>
</dbReference>
<feature type="compositionally biased region" description="Gly residues" evidence="17">
    <location>
        <begin position="1074"/>
        <end position="1087"/>
    </location>
</feature>
<evidence type="ECO:0000256" key="5">
    <source>
        <dbReference type="ARBA" id="ARBA00012201"/>
    </source>
</evidence>
<dbReference type="Pfam" id="PF08509">
    <property type="entry name" value="Ad_cyc_g-alpha"/>
    <property type="match status" value="1"/>
</dbReference>
<feature type="compositionally biased region" description="Basic and acidic residues" evidence="17">
    <location>
        <begin position="351"/>
        <end position="360"/>
    </location>
</feature>
<dbReference type="InterPro" id="IPR001054">
    <property type="entry name" value="A/G_cyclase"/>
</dbReference>
<evidence type="ECO:0000256" key="9">
    <source>
        <dbReference type="ARBA" id="ARBA00022737"/>
    </source>
</evidence>
<dbReference type="FunFam" id="3.80.10.10:FF:000220">
    <property type="entry name" value="Adenylate cyclase AcyA"/>
    <property type="match status" value="1"/>
</dbReference>
<dbReference type="Gene3D" id="3.60.40.10">
    <property type="entry name" value="PPM-type phosphatase domain"/>
    <property type="match status" value="1"/>
</dbReference>
<keyword evidence="11" id="KW-0067">ATP-binding</keyword>
<evidence type="ECO:0000256" key="16">
    <source>
        <dbReference type="ARBA" id="ARBA00032637"/>
    </source>
</evidence>
<dbReference type="Pfam" id="PF00481">
    <property type="entry name" value="PP2C"/>
    <property type="match status" value="1"/>
</dbReference>
<feature type="region of interest" description="Disordered" evidence="17">
    <location>
        <begin position="1068"/>
        <end position="1090"/>
    </location>
</feature>
<evidence type="ECO:0000259" key="19">
    <source>
        <dbReference type="PROSITE" id="PS50200"/>
    </source>
</evidence>
<dbReference type="CDD" id="cd07302">
    <property type="entry name" value="CHD"/>
    <property type="match status" value="1"/>
</dbReference>
<dbReference type="Gene3D" id="3.80.10.10">
    <property type="entry name" value="Ribonuclease Inhibitor"/>
    <property type="match status" value="3"/>
</dbReference>
<dbReference type="FunFam" id="3.60.40.10:FF:000055">
    <property type="entry name" value="Adenylate cyclase AcyA"/>
    <property type="match status" value="1"/>
</dbReference>
<dbReference type="Proteomes" id="UP000799640">
    <property type="component" value="Unassembled WGS sequence"/>
</dbReference>
<dbReference type="SMART" id="SM00314">
    <property type="entry name" value="RA"/>
    <property type="match status" value="1"/>
</dbReference>
<evidence type="ECO:0000256" key="13">
    <source>
        <dbReference type="ARBA" id="ARBA00022998"/>
    </source>
</evidence>
<evidence type="ECO:0000313" key="22">
    <source>
        <dbReference type="Proteomes" id="UP000799640"/>
    </source>
</evidence>
<dbReference type="InterPro" id="IPR050216">
    <property type="entry name" value="LRR_domain-containing"/>
</dbReference>
<feature type="compositionally biased region" description="Polar residues" evidence="17">
    <location>
        <begin position="319"/>
        <end position="331"/>
    </location>
</feature>
<dbReference type="PROSITE" id="PS51746">
    <property type="entry name" value="PPM_2"/>
    <property type="match status" value="1"/>
</dbReference>
<evidence type="ECO:0000256" key="15">
    <source>
        <dbReference type="ARBA" id="ARBA00032597"/>
    </source>
</evidence>
<dbReference type="SUPFAM" id="SSF52075">
    <property type="entry name" value="Outer arm dynein light chain 1"/>
    <property type="match status" value="1"/>
</dbReference>
<dbReference type="Pfam" id="PF00211">
    <property type="entry name" value="Guanylate_cyc"/>
    <property type="match status" value="1"/>
</dbReference>
<dbReference type="SMART" id="SM00332">
    <property type="entry name" value="PP2Cc"/>
    <property type="match status" value="1"/>
</dbReference>
<evidence type="ECO:0000256" key="4">
    <source>
        <dbReference type="ARBA" id="ARBA00005381"/>
    </source>
</evidence>
<keyword evidence="12" id="KW-0460">Magnesium</keyword>
<dbReference type="SMART" id="SM00044">
    <property type="entry name" value="CYCc"/>
    <property type="match status" value="1"/>
</dbReference>
<dbReference type="EC" id="4.6.1.1" evidence="5"/>
<dbReference type="SMART" id="SM00364">
    <property type="entry name" value="LRR_BAC"/>
    <property type="match status" value="9"/>
</dbReference>
<dbReference type="InterPro" id="IPR032675">
    <property type="entry name" value="LRR_dom_sf"/>
</dbReference>
<sequence length="2045" mass="225363">MPYPSPPPSSRTPIPNAIAPWETSRSSSFGDYRKELSALEPSGGRTPIPSINRQPPSASSPAAHWSGGPSNGRDNKVHMSSVFGAGSSFFNDSTEDVGQLSPGFRPGSSQEDMVFPDDHRRPSIASATTVSSIGSKSSMNRNQHKKLQGFFGDEFPGFGAQQAGSDSSLPAGAAPFVPGKGLDPRPNKRIRNNSLNNTNHGQQLSRPDSPSSFTRPRTPFAPEVAPWEHQDLEANAGSDKNSVNSKTSRHQHHSHKLHLPGHRHTRSKDEPKTTDVGAPLRQAISREDSGANFPGRGVQFPSAMSSMSTLVGGRPTSPTPSAHSSNYSTKSPMPGSHSGKRSLFSKIRRRDKPDRAEALRDAPSATSSPGLQQPRYGKAPQADAAAPSGRKKDAGGVLQRGAGLAPAASSTPREGQKREHARLPFKKKNTYDQPPPTRDPNDVDTNPGTTPALWNLDTDLLHMEGIISMRPPLTPPAGADKIFSGWPPDEAPGPKEPEANTAAWDAPESWAVKKAADENMARLRELDENGLPLKDENAGPPYCVRIFRADSTFAVLSVGINTTVSEIIGLIGKKSFLQDDLDNYHIVMRKHDTSRQLQQQERPLVIQRQLLLQAGYTEADRIPDVGREDNSYLCRFTFLPAKMSGYSSLEKDPGFSKMQKFSHIDLQGRNLITIPITLYQKATEIISLNLSRNLSLDVPKDFIQACTNLREIKYTSNEAWKLPPSICLASRLTMLDVSNNRLEQLEHAQLHKLQSLISLRLSNNKLTYLPKNISQFKQLRSLNVSSNNLSEFPDYMCDMDTLVDLDISFNSISQLPQIGRLKSLERLWATNNKLSGPFPPSACYLENLREVDVRHNAIDNIDVLADLPRLEYLMVGHNSISSFVGTFPTIRVLLMNHNPVTRFNIELPIPTLSTLSLDKAKLAALPDDLFQKIPNLTKLILDHNHFVSLSPQIGKLTKLEHFSIAKNLLSSLPPEIGRLVELRYLDLRENNLNSLPPQIWFARRLETLNISSNVLNAFPKPGAPLPAAPDSHPSTPIGTPSTSRAPTEDSLGSLEDFAARRPSQASGYLSAGASSGGSRKGSIGGSSVGPSVRKASVVSRMSEGTTVAPISRKDSSLSTRMMTTFAGSLRHLYLADNRLQDEVFDELALLPELRILNLSYNLLYDIPPRTIRRWPQLVELYLSGNDFTALPAEDLEDMSSLKVLHINSNKFQVLPAELAKIQKLAVMDVGSNALKYNVSNWPYDWNWNWNHNLKYLNLSGNKRLEIKPQGPYSQMGTGGKNLTDFTSLTKLRVLGLMDVTLMVSSVPDQTEDRRVRTAASTVGSMAYGMADTLGRNEHLSTMDLVVDRFRSHDDEAIVGMFDGQALASGGSKIAKALYENFKNRFTEELDKLRANESPVDALRRTYLGLNKDIALAASVSDKGPNRGNVLGLELDEDEVHSGCVATVLYLKEMELYVSNVGDATALLIHSEGGHKQITRKHDPTDSTERARIREAGGFVSRHGKLNDVLEVSRAFGFAHLTPAVIASPHVAHITLRDTDEMIIIASRELWNTMSRDFAVDMARSERGDLMRAAQKLRDLAIAFGASSKIMVQIIGVSDLRRRERARFRTHSMSMGPSALIEEFGGNRRKRARPDWDSELGRLEKEVEAPTGDVSLVFTDIKSSTLLWETYPIAMRSAIKMHNQLMRRHLRLIGGYEVKTEGDAFMVTFPTVTSALLWCFTIQTQLLEVAWPQEILSSINGQEVCDADGNVIFRGLSVRMGIHWGQPVCEVDPVTKRMDYFGPMVNRASRITSVADGGQITVSADFIAEIQRLLETHIESDRSASTGSEEALAEDALTQSIRRELRSLSSQGFEVKDLGEHRLKGLENPEYIYLMYPHALSSRLQVQQQRAEAEAAAASAASAGTKMRESQLTIDTEHVWELWNISLRLEMLCSTLECPGSKALKAPETALLERMKQQGGEITDRFLVNFVEHQISRIETCINTLALRNLVNPFREGMLSQACPMEDVFAVLTGQLGELAALRESAAAAAEGSDSEDGGGFIIEDS</sequence>
<evidence type="ECO:0000256" key="11">
    <source>
        <dbReference type="ARBA" id="ARBA00022840"/>
    </source>
</evidence>
<accession>A0A6G1I2W8</accession>
<feature type="compositionally biased region" description="Polar residues" evidence="17">
    <location>
        <begin position="125"/>
        <end position="141"/>
    </location>
</feature>
<feature type="compositionally biased region" description="Basic residues" evidence="17">
    <location>
        <begin position="247"/>
        <end position="266"/>
    </location>
</feature>
<keyword evidence="9" id="KW-0677">Repeat</keyword>
<gene>
    <name evidence="21" type="ORF">EJ06DRAFT_348549</name>
</gene>
<keyword evidence="22" id="KW-1185">Reference proteome</keyword>
<dbReference type="InterPro" id="IPR036457">
    <property type="entry name" value="PPM-type-like_dom_sf"/>
</dbReference>
<dbReference type="GO" id="GO:0005524">
    <property type="term" value="F:ATP binding"/>
    <property type="evidence" value="ECO:0007669"/>
    <property type="project" value="UniProtKB-KW"/>
</dbReference>
<dbReference type="SUPFAM" id="SSF55073">
    <property type="entry name" value="Nucleotide cyclase"/>
    <property type="match status" value="1"/>
</dbReference>
<dbReference type="EMBL" id="ML996691">
    <property type="protein sequence ID" value="KAF2402630.1"/>
    <property type="molecule type" value="Genomic_DNA"/>
</dbReference>
<keyword evidence="10" id="KW-0547">Nucleotide-binding</keyword>
<name>A0A6G1I2W8_9PEZI</name>
<proteinExistence type="inferred from homology"/>
<dbReference type="CDD" id="cd00143">
    <property type="entry name" value="PP2Cc"/>
    <property type="match status" value="1"/>
</dbReference>
<dbReference type="FunFam" id="3.80.10.10:FF:000408">
    <property type="entry name" value="Adenylate cyclase"/>
    <property type="match status" value="1"/>
</dbReference>
<dbReference type="Pfam" id="PF23010">
    <property type="entry name" value="RA_3"/>
    <property type="match status" value="1"/>
</dbReference>
<dbReference type="Pfam" id="PF13855">
    <property type="entry name" value="LRR_8"/>
    <property type="match status" value="1"/>
</dbReference>
<keyword evidence="7" id="KW-0433">Leucine-rich repeat</keyword>
<dbReference type="PROSITE" id="PS50125">
    <property type="entry name" value="GUANYLATE_CYCLASE_2"/>
    <property type="match status" value="1"/>
</dbReference>
<comment type="cofactor">
    <cofactor evidence="2">
        <name>Mg(2+)</name>
        <dbReference type="ChEBI" id="CHEBI:18420"/>
    </cofactor>
</comment>
<dbReference type="InterPro" id="IPR029787">
    <property type="entry name" value="Nucleotide_cyclase"/>
</dbReference>
<protein>
    <recommendedName>
        <fullName evidence="6">Adenylate cyclase</fullName>
        <ecNumber evidence="5">4.6.1.1</ecNumber>
    </recommendedName>
    <alternativeName>
        <fullName evidence="15">ATP pyrophosphate-lyase</fullName>
    </alternativeName>
    <alternativeName>
        <fullName evidence="16">Adenylyl cyclase</fullName>
    </alternativeName>
</protein>